<sequence length="171" mass="19308">MVKCFSFTSSRNSCCKFSFSSAGLKSSIKDLGDGKIMHSWIPKTHKVNKPNLLLIHAFGVDATWQWNDFISPLSSKFNVYSPDLLFFGDAYTTRPERTEAFQTECIMRTMKVHGIKKMNVVGISYRGFVGYNMAVQFLDAVEKLVIGCAGVCLEEKDMDEGMFRVKSLEKC</sequence>
<dbReference type="InterPro" id="IPR052370">
    <property type="entry name" value="Meta-cleavage_hydrolase"/>
</dbReference>
<evidence type="ECO:0000259" key="1">
    <source>
        <dbReference type="Pfam" id="PF00561"/>
    </source>
</evidence>
<protein>
    <recommendedName>
        <fullName evidence="1">AB hydrolase-1 domain-containing protein</fullName>
    </recommendedName>
</protein>
<dbReference type="Pfam" id="PF00561">
    <property type="entry name" value="Abhydrolase_1"/>
    <property type="match status" value="1"/>
</dbReference>
<evidence type="ECO:0000313" key="3">
    <source>
        <dbReference type="Proteomes" id="UP001630127"/>
    </source>
</evidence>
<organism evidence="2 3">
    <name type="scientific">Cinchona calisaya</name>
    <dbReference type="NCBI Taxonomy" id="153742"/>
    <lineage>
        <taxon>Eukaryota</taxon>
        <taxon>Viridiplantae</taxon>
        <taxon>Streptophyta</taxon>
        <taxon>Embryophyta</taxon>
        <taxon>Tracheophyta</taxon>
        <taxon>Spermatophyta</taxon>
        <taxon>Magnoliopsida</taxon>
        <taxon>eudicotyledons</taxon>
        <taxon>Gunneridae</taxon>
        <taxon>Pentapetalae</taxon>
        <taxon>asterids</taxon>
        <taxon>lamiids</taxon>
        <taxon>Gentianales</taxon>
        <taxon>Rubiaceae</taxon>
        <taxon>Cinchonoideae</taxon>
        <taxon>Cinchoneae</taxon>
        <taxon>Cinchona</taxon>
    </lineage>
</organism>
<dbReference type="SUPFAM" id="SSF53474">
    <property type="entry name" value="alpha/beta-Hydrolases"/>
    <property type="match status" value="1"/>
</dbReference>
<gene>
    <name evidence="2" type="ORF">ACH5RR_013166</name>
</gene>
<dbReference type="InterPro" id="IPR029058">
    <property type="entry name" value="AB_hydrolase_fold"/>
</dbReference>
<dbReference type="AlphaFoldDB" id="A0ABD3A0L3"/>
<dbReference type="GO" id="GO:0016787">
    <property type="term" value="F:hydrolase activity"/>
    <property type="evidence" value="ECO:0007669"/>
    <property type="project" value="UniProtKB-ARBA"/>
</dbReference>
<keyword evidence="3" id="KW-1185">Reference proteome</keyword>
<dbReference type="PANTHER" id="PTHR43139">
    <property type="entry name" value="SI:DKEY-122A22.2"/>
    <property type="match status" value="1"/>
</dbReference>
<dbReference type="Gene3D" id="3.40.50.1820">
    <property type="entry name" value="alpha/beta hydrolase"/>
    <property type="match status" value="1"/>
</dbReference>
<proteinExistence type="predicted"/>
<dbReference type="Proteomes" id="UP001630127">
    <property type="component" value="Unassembled WGS sequence"/>
</dbReference>
<reference evidence="2 3" key="1">
    <citation type="submission" date="2024-11" db="EMBL/GenBank/DDBJ databases">
        <title>A near-complete genome assembly of Cinchona calisaya.</title>
        <authorList>
            <person name="Lian D.C."/>
            <person name="Zhao X.W."/>
            <person name="Wei L."/>
        </authorList>
    </citation>
    <scope>NUCLEOTIDE SEQUENCE [LARGE SCALE GENOMIC DNA]</scope>
    <source>
        <tissue evidence="2">Nenye</tissue>
    </source>
</reference>
<accession>A0ABD3A0L3</accession>
<feature type="domain" description="AB hydrolase-1" evidence="1">
    <location>
        <begin position="50"/>
        <end position="152"/>
    </location>
</feature>
<evidence type="ECO:0000313" key="2">
    <source>
        <dbReference type="EMBL" id="KAL3524794.1"/>
    </source>
</evidence>
<dbReference type="PANTHER" id="PTHR43139:SF25">
    <property type="entry name" value="ALPHA_BETA-HYDROLASES SUPERFAMILY PROTEIN"/>
    <property type="match status" value="1"/>
</dbReference>
<comment type="caution">
    <text evidence="2">The sequence shown here is derived from an EMBL/GenBank/DDBJ whole genome shotgun (WGS) entry which is preliminary data.</text>
</comment>
<dbReference type="EMBL" id="JBJUIK010000006">
    <property type="protein sequence ID" value="KAL3524794.1"/>
    <property type="molecule type" value="Genomic_DNA"/>
</dbReference>
<dbReference type="InterPro" id="IPR000073">
    <property type="entry name" value="AB_hydrolase_1"/>
</dbReference>
<name>A0ABD3A0L3_9GENT</name>